<gene>
    <name evidence="2" type="primary">E</name>
</gene>
<reference evidence="2 3" key="1">
    <citation type="journal article" date="2012" name="J. Virol.">
        <title>Discovery of seven novel Mammalian and avian coronaviruses in the genus deltacoronavirus supports bat coronaviruses as the gene source of alphacoronavirus and betacoronavirus and avian coronaviruses as the gene source of gammacoronavirus and deltacoronavirus.</title>
        <authorList>
            <person name="Woo P.C."/>
            <person name="Lau S.K."/>
            <person name="Lam C.S."/>
            <person name="Lau C.C."/>
            <person name="Tsang A.K."/>
            <person name="Lau J.H."/>
            <person name="Bai R."/>
            <person name="Teng J.L."/>
            <person name="Tsang C.C."/>
            <person name="Wang M."/>
            <person name="Zheng B.J."/>
            <person name="Chan K.H."/>
            <person name="Yuen K.Y."/>
        </authorList>
    </citation>
    <scope>NUCLEOTIDE SEQUENCE [LARGE SCALE GENOMIC DNA]</scope>
    <source>
        <strain evidence="2">HKU21-8295</strain>
    </source>
</reference>
<organism evidence="2 3">
    <name type="scientific">Common moorhen coronavirus HKU21</name>
    <dbReference type="NCBI Taxonomy" id="1159902"/>
    <lineage>
        <taxon>Viruses</taxon>
        <taxon>Riboviria</taxon>
        <taxon>Orthornavirae</taxon>
        <taxon>Pisuviricota</taxon>
        <taxon>Pisoniviricetes</taxon>
        <taxon>Nidovirales</taxon>
        <taxon>Cornidovirineae</taxon>
        <taxon>Coronaviridae</taxon>
        <taxon>Orthocoronavirinae</taxon>
        <taxon>Deltacoronavirus</taxon>
        <taxon>Buldecovirus</taxon>
        <taxon>Deltacoronavirus gallinulae</taxon>
    </lineage>
</organism>
<dbReference type="SMR" id="H9BR36"/>
<dbReference type="Proteomes" id="UP000144236">
    <property type="component" value="Segment"/>
</dbReference>
<feature type="transmembrane region" description="Helical" evidence="1">
    <location>
        <begin position="13"/>
        <end position="37"/>
    </location>
</feature>
<protein>
    <submittedName>
        <fullName evidence="2">Envelope protein</fullName>
    </submittedName>
</protein>
<keyword evidence="1" id="KW-1133">Transmembrane helix</keyword>
<dbReference type="RefSeq" id="YP_005352882.1">
    <property type="nucleotide sequence ID" value="NC_016996.1"/>
</dbReference>
<accession>H9BR36</accession>
<keyword evidence="1" id="KW-0812">Transmembrane</keyword>
<evidence type="ECO:0000313" key="3">
    <source>
        <dbReference type="Proteomes" id="UP000144236"/>
    </source>
</evidence>
<proteinExistence type="predicted"/>
<keyword evidence="3" id="KW-1185">Reference proteome</keyword>
<evidence type="ECO:0000256" key="1">
    <source>
        <dbReference type="SAM" id="Phobius"/>
    </source>
</evidence>
<keyword evidence="2" id="KW-0946">Virion</keyword>
<dbReference type="GeneID" id="11945678"/>
<keyword evidence="2" id="KW-0261">Viral envelope protein</keyword>
<sequence length="82" mass="9205">MVDNWDITIPGDYVIAALVVICVAVFLLFINTCLACIKLVYKCYKGATVLLNPFIIFSSKVDPESSEDFVKIHQFPRNSFSV</sequence>
<name>H9BR36_9NIDO</name>
<dbReference type="OrthoDB" id="22302at10239"/>
<dbReference type="GO" id="GO:0019031">
    <property type="term" value="C:viral envelope"/>
    <property type="evidence" value="ECO:0007669"/>
    <property type="project" value="UniProtKB-KW"/>
</dbReference>
<dbReference type="KEGG" id="vg:11945678"/>
<keyword evidence="1" id="KW-0472">Membrane</keyword>
<evidence type="ECO:0000313" key="2">
    <source>
        <dbReference type="EMBL" id="AFD29245.1"/>
    </source>
</evidence>
<dbReference type="EMBL" id="JQ065049">
    <property type="protein sequence ID" value="AFD29245.1"/>
    <property type="molecule type" value="Genomic_RNA"/>
</dbReference>